<keyword evidence="1" id="KW-0804">Transcription</keyword>
<evidence type="ECO:0000313" key="5">
    <source>
        <dbReference type="Proteomes" id="UP000305222"/>
    </source>
</evidence>
<dbReference type="GO" id="GO:0006355">
    <property type="term" value="P:regulation of DNA-templated transcription"/>
    <property type="evidence" value="ECO:0007669"/>
    <property type="project" value="InterPro"/>
</dbReference>
<evidence type="ECO:0000313" key="6">
    <source>
        <dbReference type="Proteomes" id="UP000306037"/>
    </source>
</evidence>
<dbReference type="GO" id="GO:0008270">
    <property type="term" value="F:zinc ion binding"/>
    <property type="evidence" value="ECO:0007669"/>
    <property type="project" value="InterPro"/>
</dbReference>
<dbReference type="Proteomes" id="UP000306037">
    <property type="component" value="Unassembled WGS sequence"/>
</dbReference>
<dbReference type="EMBL" id="SZON01000419">
    <property type="protein sequence ID" value="TKI96017.1"/>
    <property type="molecule type" value="Genomic_DNA"/>
</dbReference>
<dbReference type="InterPro" id="IPR002711">
    <property type="entry name" value="HNH"/>
</dbReference>
<dbReference type="GO" id="GO:0004519">
    <property type="term" value="F:endonuclease activity"/>
    <property type="evidence" value="ECO:0007669"/>
    <property type="project" value="UniProtKB-KW"/>
</dbReference>
<keyword evidence="4" id="KW-0540">Nuclease</keyword>
<dbReference type="CDD" id="cd00085">
    <property type="entry name" value="HNHc"/>
    <property type="match status" value="1"/>
</dbReference>
<evidence type="ECO:0000259" key="2">
    <source>
        <dbReference type="PROSITE" id="PS51913"/>
    </source>
</evidence>
<dbReference type="Pfam" id="PF01844">
    <property type="entry name" value="HNH"/>
    <property type="match status" value="1"/>
</dbReference>
<dbReference type="PROSITE" id="PS51913">
    <property type="entry name" value="HTH_HARE"/>
    <property type="match status" value="1"/>
</dbReference>
<sequence length="209" mass="24631">MEEPKWKDEIVEVLQFLGGEANLKEIYQEIRNRGNKTLTKSFKNTIQGIIYSKSSDSDYYQNGEDLFYTVSEKGEGRWGLRNYKATKESIDLTEEDSSFPEGKQTLRLHIYRERNSKLIRTVKEQFKKENGKIFCEICEFDYTEKYGDLGEDYIEAHHTIPVSELKEGSKTKVEDIVLVCANCHRMLHRKRPWLSKKDLKEILRAKVKY</sequence>
<dbReference type="AlphaFoldDB" id="A0A4U3B4C5"/>
<gene>
    <name evidence="3" type="ORF">FC694_07705</name>
    <name evidence="4" type="ORF">FC699_11735</name>
</gene>
<evidence type="ECO:0000256" key="1">
    <source>
        <dbReference type="ARBA" id="ARBA00023163"/>
    </source>
</evidence>
<dbReference type="RefSeq" id="WP_098284623.1">
    <property type="nucleotide sequence ID" value="NZ_NURM01000015.1"/>
</dbReference>
<organism evidence="4 5">
    <name type="scientific">Bacillus wiedmannii</name>
    <dbReference type="NCBI Taxonomy" id="1890302"/>
    <lineage>
        <taxon>Bacteria</taxon>
        <taxon>Bacillati</taxon>
        <taxon>Bacillota</taxon>
        <taxon>Bacilli</taxon>
        <taxon>Bacillales</taxon>
        <taxon>Bacillaceae</taxon>
        <taxon>Bacillus</taxon>
        <taxon>Bacillus cereus group</taxon>
    </lineage>
</organism>
<accession>A0A4U3B4C5</accession>
<evidence type="ECO:0000313" key="3">
    <source>
        <dbReference type="EMBL" id="TKH17768.1"/>
    </source>
</evidence>
<name>A0A4U3B4C5_9BACI</name>
<reference evidence="5 6" key="1">
    <citation type="journal article" date="2019" name="Environ. Microbiol.">
        <title>An active ?-lactamase is a part of an orchestrated cell wall stress resistance network of Bacillus subtilis and related rhizosphere species.</title>
        <authorList>
            <person name="Bucher T."/>
            <person name="Keren-Paz A."/>
            <person name="Hausser J."/>
            <person name="Olender T."/>
            <person name="Cytryn E."/>
            <person name="Kolodkin-Gal I."/>
        </authorList>
    </citation>
    <scope>NUCLEOTIDE SEQUENCE [LARGE SCALE GENOMIC DNA]</scope>
    <source>
        <strain evidence="4 5">I5</strain>
        <strain evidence="3 6">I71</strain>
    </source>
</reference>
<keyword evidence="4" id="KW-0255">Endonuclease</keyword>
<dbReference type="InterPro" id="IPR007759">
    <property type="entry name" value="Asxl_HARE-HTH"/>
</dbReference>
<dbReference type="InterPro" id="IPR003615">
    <property type="entry name" value="HNH_nuc"/>
</dbReference>
<dbReference type="EMBL" id="SZOM01000049">
    <property type="protein sequence ID" value="TKH17768.1"/>
    <property type="molecule type" value="Genomic_DNA"/>
</dbReference>
<dbReference type="Proteomes" id="UP000305222">
    <property type="component" value="Unassembled WGS sequence"/>
</dbReference>
<feature type="domain" description="HTH HARE-type" evidence="2">
    <location>
        <begin position="4"/>
        <end position="83"/>
    </location>
</feature>
<protein>
    <submittedName>
        <fullName evidence="4">Restriction endonuclease</fullName>
    </submittedName>
</protein>
<proteinExistence type="predicted"/>
<dbReference type="GO" id="GO:0003676">
    <property type="term" value="F:nucleic acid binding"/>
    <property type="evidence" value="ECO:0007669"/>
    <property type="project" value="InterPro"/>
</dbReference>
<evidence type="ECO:0000313" key="4">
    <source>
        <dbReference type="EMBL" id="TKI96017.1"/>
    </source>
</evidence>
<dbReference type="Gene3D" id="1.10.30.50">
    <property type="match status" value="1"/>
</dbReference>
<comment type="caution">
    <text evidence="4">The sequence shown here is derived from an EMBL/GenBank/DDBJ whole genome shotgun (WGS) entry which is preliminary data.</text>
</comment>
<keyword evidence="4" id="KW-0378">Hydrolase</keyword>